<evidence type="ECO:0000313" key="2">
    <source>
        <dbReference type="Proteomes" id="UP001530315"/>
    </source>
</evidence>
<protein>
    <recommendedName>
        <fullName evidence="3">Sulfotransferase</fullName>
    </recommendedName>
</protein>
<reference evidence="1 2" key="1">
    <citation type="submission" date="2024-10" db="EMBL/GenBank/DDBJ databases">
        <title>Updated reference genomes for cyclostephanoid diatoms.</title>
        <authorList>
            <person name="Roberts W.R."/>
            <person name="Alverson A.J."/>
        </authorList>
    </citation>
    <scope>NUCLEOTIDE SEQUENCE [LARGE SCALE GENOMIC DNA]</scope>
    <source>
        <strain evidence="1 2">AJA276-08</strain>
    </source>
</reference>
<dbReference type="AlphaFoldDB" id="A0ABD3PBI9"/>
<sequence>MPLNPLIYFIHVGKTGGTTLVKSLQLNRTVGAVKCMVTKQNRGRRRRDAGLGYHGDKIPCYKHSQNESQLVRHIAGFFHMRGVGLSHEERTWLLNNTNVFLFTIRDPIDRIISSYNYHINTFHNATQFPQFQPFYTQCFDGGLDAMADTLRNGPSNLSKLLELFLKGNGKACANMGVDALSGHGAQGGFHFRLNYQYYKGYTVDEWSGHAVAVIRTEEMWADVIHLDHILNGTGDFSKHLGFKDTHGSENYLVPYRSDIDASNAIFLCCLIFKEMEAYQQLVLSAMNLDDTQKRETLNNMLSRCHSKALENDPVNHPFSWRAFRRGRICTGSLRNVRNLIPDNGT</sequence>
<accession>A0ABD3PBI9</accession>
<name>A0ABD3PBI9_9STRA</name>
<dbReference type="Gene3D" id="3.40.50.300">
    <property type="entry name" value="P-loop containing nucleotide triphosphate hydrolases"/>
    <property type="match status" value="1"/>
</dbReference>
<keyword evidence="2" id="KW-1185">Reference proteome</keyword>
<evidence type="ECO:0000313" key="1">
    <source>
        <dbReference type="EMBL" id="KAL3785495.1"/>
    </source>
</evidence>
<dbReference type="InterPro" id="IPR027417">
    <property type="entry name" value="P-loop_NTPase"/>
</dbReference>
<gene>
    <name evidence="1" type="ORF">ACHAW5_006020</name>
</gene>
<comment type="caution">
    <text evidence="1">The sequence shown here is derived from an EMBL/GenBank/DDBJ whole genome shotgun (WGS) entry which is preliminary data.</text>
</comment>
<evidence type="ECO:0008006" key="3">
    <source>
        <dbReference type="Google" id="ProtNLM"/>
    </source>
</evidence>
<dbReference type="EMBL" id="JALLAZ020000887">
    <property type="protein sequence ID" value="KAL3785495.1"/>
    <property type="molecule type" value="Genomic_DNA"/>
</dbReference>
<proteinExistence type="predicted"/>
<dbReference type="Proteomes" id="UP001530315">
    <property type="component" value="Unassembled WGS sequence"/>
</dbReference>
<dbReference type="SUPFAM" id="SSF52540">
    <property type="entry name" value="P-loop containing nucleoside triphosphate hydrolases"/>
    <property type="match status" value="1"/>
</dbReference>
<organism evidence="1 2">
    <name type="scientific">Stephanodiscus triporus</name>
    <dbReference type="NCBI Taxonomy" id="2934178"/>
    <lineage>
        <taxon>Eukaryota</taxon>
        <taxon>Sar</taxon>
        <taxon>Stramenopiles</taxon>
        <taxon>Ochrophyta</taxon>
        <taxon>Bacillariophyta</taxon>
        <taxon>Coscinodiscophyceae</taxon>
        <taxon>Thalassiosirophycidae</taxon>
        <taxon>Stephanodiscales</taxon>
        <taxon>Stephanodiscaceae</taxon>
        <taxon>Stephanodiscus</taxon>
    </lineage>
</organism>